<proteinExistence type="predicted"/>
<dbReference type="EMBL" id="MH248947">
    <property type="protein sequence ID" value="AWY07636.1"/>
    <property type="molecule type" value="Genomic_DNA"/>
</dbReference>
<accession>A0A2Z4QCJ1</accession>
<evidence type="ECO:0000313" key="1">
    <source>
        <dbReference type="EMBL" id="AWY07636.1"/>
    </source>
</evidence>
<dbReference type="GeneID" id="64470632"/>
<gene>
    <name evidence="1" type="primary">72</name>
    <name evidence="1" type="ORF">SEA_YOSIF_72</name>
</gene>
<reference evidence="2" key="1">
    <citation type="submission" date="2018-04" db="EMBL/GenBank/DDBJ databases">
        <authorList>
            <person name="Go L.Y."/>
            <person name="Mitchell J.A."/>
        </authorList>
    </citation>
    <scope>NUCLEOTIDE SEQUENCE [LARGE SCALE GENOMIC DNA]</scope>
</reference>
<keyword evidence="2" id="KW-1185">Reference proteome</keyword>
<dbReference type="Proteomes" id="UP000250856">
    <property type="component" value="Segment"/>
</dbReference>
<sequence length="139" mass="15261">MSEILDDIKARSSYRLSNDAGCGCPDNLESEGALFLDRVRDAVVESLEYLVGSDDLTLVEAVEYARDHGTDGEIADSAVSVYTHEKWKQFVDLQAYNEDLDEIGGTPDDLDQGAGWALYLIASRLVGQLLQEIEDAEGE</sequence>
<evidence type="ECO:0000313" key="2">
    <source>
        <dbReference type="Proteomes" id="UP000250856"/>
    </source>
</evidence>
<dbReference type="RefSeq" id="YP_010054714.1">
    <property type="nucleotide sequence ID" value="NC_054656.1"/>
</dbReference>
<name>A0A2Z4QCJ1_9CAUD</name>
<organism evidence="1 2">
    <name type="scientific">Streptomyces phage Yosif</name>
    <dbReference type="NCBI Taxonomy" id="2201421"/>
    <lineage>
        <taxon>Viruses</taxon>
        <taxon>Duplodnaviria</taxon>
        <taxon>Heunggongvirae</taxon>
        <taxon>Uroviricota</taxon>
        <taxon>Caudoviricetes</taxon>
        <taxon>Arquatrovirinae</taxon>
        <taxon>Yosifvirus</taxon>
        <taxon>Yosifvirus yosif</taxon>
    </lineage>
</organism>
<protein>
    <submittedName>
        <fullName evidence="1">OCR-like antirestriction protein</fullName>
    </submittedName>
</protein>
<dbReference type="KEGG" id="vg:64470632"/>